<name>A0ABN8LA18_9CNID</name>
<dbReference type="Pfam" id="PF12937">
    <property type="entry name" value="F-box-like"/>
    <property type="match status" value="1"/>
</dbReference>
<dbReference type="InterPro" id="IPR032675">
    <property type="entry name" value="LRR_dom_sf"/>
</dbReference>
<dbReference type="PROSITE" id="PS50181">
    <property type="entry name" value="FBOX"/>
    <property type="match status" value="1"/>
</dbReference>
<evidence type="ECO:0000256" key="1">
    <source>
        <dbReference type="ARBA" id="ARBA00022786"/>
    </source>
</evidence>
<comment type="caution">
    <text evidence="3">The sequence shown here is derived from an EMBL/GenBank/DDBJ whole genome shotgun (WGS) entry which is preliminary data.</text>
</comment>
<feature type="domain" description="F-box" evidence="2">
    <location>
        <begin position="39"/>
        <end position="85"/>
    </location>
</feature>
<dbReference type="Proteomes" id="UP001159427">
    <property type="component" value="Unassembled WGS sequence"/>
</dbReference>
<dbReference type="PANTHER" id="PTHR20933">
    <property type="entry name" value="F-BOX ONLY PROTEIN 33"/>
    <property type="match status" value="1"/>
</dbReference>
<dbReference type="Pfam" id="PF25372">
    <property type="entry name" value="DUF7885"/>
    <property type="match status" value="1"/>
</dbReference>
<evidence type="ECO:0000259" key="2">
    <source>
        <dbReference type="PROSITE" id="PS50181"/>
    </source>
</evidence>
<dbReference type="InterPro" id="IPR036047">
    <property type="entry name" value="F-box-like_dom_sf"/>
</dbReference>
<dbReference type="SUPFAM" id="SSF81383">
    <property type="entry name" value="F-box domain"/>
    <property type="match status" value="1"/>
</dbReference>
<accession>A0ABN8LA18</accession>
<dbReference type="Gene3D" id="3.80.10.10">
    <property type="entry name" value="Ribonuclease Inhibitor"/>
    <property type="match status" value="2"/>
</dbReference>
<dbReference type="SUPFAM" id="SSF52047">
    <property type="entry name" value="RNI-like"/>
    <property type="match status" value="1"/>
</dbReference>
<dbReference type="SMART" id="SM00256">
    <property type="entry name" value="FBOX"/>
    <property type="match status" value="1"/>
</dbReference>
<evidence type="ECO:0000313" key="4">
    <source>
        <dbReference type="Proteomes" id="UP001159427"/>
    </source>
</evidence>
<organism evidence="3 4">
    <name type="scientific">Porites evermanni</name>
    <dbReference type="NCBI Taxonomy" id="104178"/>
    <lineage>
        <taxon>Eukaryota</taxon>
        <taxon>Metazoa</taxon>
        <taxon>Cnidaria</taxon>
        <taxon>Anthozoa</taxon>
        <taxon>Hexacorallia</taxon>
        <taxon>Scleractinia</taxon>
        <taxon>Fungiina</taxon>
        <taxon>Poritidae</taxon>
        <taxon>Porites</taxon>
    </lineage>
</organism>
<reference evidence="3 4" key="1">
    <citation type="submission" date="2022-05" db="EMBL/GenBank/DDBJ databases">
        <authorList>
            <consortium name="Genoscope - CEA"/>
            <person name="William W."/>
        </authorList>
    </citation>
    <scope>NUCLEOTIDE SEQUENCE [LARGE SCALE GENOMIC DNA]</scope>
</reference>
<keyword evidence="1" id="KW-0833">Ubl conjugation pathway</keyword>
<evidence type="ECO:0000313" key="3">
    <source>
        <dbReference type="EMBL" id="CAH3013938.1"/>
    </source>
</evidence>
<dbReference type="InterPro" id="IPR057207">
    <property type="entry name" value="FBXL15_LRR"/>
</dbReference>
<dbReference type="PANTHER" id="PTHR20933:SF4">
    <property type="entry name" value="F-BOX INVOLVED IN POLYQ PATHOGENESIS, ISOFORM A"/>
    <property type="match status" value="1"/>
</dbReference>
<keyword evidence="4" id="KW-1185">Reference proteome</keyword>
<sequence length="440" mass="49428">MALGVLEKLFMALDAVGVVRNEKISAAQVTERDVSSTLGAPVFSLGDEDLLKIFSFLSLGDLLQASRVCRWWYRLSFDGVLWKNVDMRRFATRLTDPETMQSLLVKRFSTKIRSLDLSGFTLSDETLQRLASCKGLRVLKLKSVKFTATTRPLQQNELQEKRVFLKQLEELDIRFSHGHSQVYRAIALGLSNIKSLGLCDAFLYTLLKDNNLETTIERMTNLRFLDLSHCLLLKDGTAAMFACCKKLEVLSVRKCHTLGGSFVQDILQSCVHLKTLILDGIGIDDNTLQSIKWESSRLIHLELGCCPLITPSGLNLALSQVTNIQSLEYLGLRAIGKCKTLDDDIIVELAASISKTQNKKLKWFSLGCSRYITVDDLDTLCSFVKSKNKTNCSALSLKTDTKCHENVKVPLPDTEMKIERQVFSGSYNFFRLNCSLETPV</sequence>
<dbReference type="SMART" id="SM00367">
    <property type="entry name" value="LRR_CC"/>
    <property type="match status" value="3"/>
</dbReference>
<dbReference type="EMBL" id="CALNXI010000004">
    <property type="protein sequence ID" value="CAH3013938.1"/>
    <property type="molecule type" value="Genomic_DNA"/>
</dbReference>
<proteinExistence type="predicted"/>
<gene>
    <name evidence="3" type="ORF">PEVE_00028702</name>
</gene>
<dbReference type="InterPro" id="IPR006553">
    <property type="entry name" value="Leu-rich_rpt_Cys-con_subtyp"/>
</dbReference>
<dbReference type="InterPro" id="IPR001810">
    <property type="entry name" value="F-box_dom"/>
</dbReference>
<protein>
    <recommendedName>
        <fullName evidence="2">F-box domain-containing protein</fullName>
    </recommendedName>
</protein>